<evidence type="ECO:0000313" key="3">
    <source>
        <dbReference type="Proteomes" id="UP000316778"/>
    </source>
</evidence>
<gene>
    <name evidence="2" type="ORF">LX66_3139</name>
</gene>
<keyword evidence="3" id="KW-1185">Reference proteome</keyword>
<dbReference type="RefSeq" id="WP_244620415.1">
    <property type="nucleotide sequence ID" value="NZ_BAAAFY010000001.1"/>
</dbReference>
<feature type="domain" description="MnmC-like methyltransferase" evidence="1">
    <location>
        <begin position="163"/>
        <end position="236"/>
    </location>
</feature>
<dbReference type="NCBIfam" id="NF033855">
    <property type="entry name" value="tRNA_MNMC2"/>
    <property type="match status" value="1"/>
</dbReference>
<accession>A0A562T7R9</accession>
<dbReference type="PANTHER" id="PTHR39963:SF1">
    <property type="entry name" value="MNMC-LIKE METHYLTRANSFERASE DOMAIN-CONTAINING PROTEIN"/>
    <property type="match status" value="1"/>
</dbReference>
<name>A0A562T7R9_CHIJA</name>
<dbReference type="SUPFAM" id="SSF53335">
    <property type="entry name" value="S-adenosyl-L-methionine-dependent methyltransferases"/>
    <property type="match status" value="1"/>
</dbReference>
<dbReference type="Gene3D" id="3.40.50.150">
    <property type="entry name" value="Vaccinia Virus protein VP39"/>
    <property type="match status" value="1"/>
</dbReference>
<dbReference type="PANTHER" id="PTHR39963">
    <property type="entry name" value="SLL0983 PROTEIN"/>
    <property type="match status" value="1"/>
</dbReference>
<dbReference type="AlphaFoldDB" id="A0A562T7R9"/>
<dbReference type="Pfam" id="PF05430">
    <property type="entry name" value="Methyltransf_30"/>
    <property type="match status" value="1"/>
</dbReference>
<evidence type="ECO:0000313" key="2">
    <source>
        <dbReference type="EMBL" id="TWI89046.1"/>
    </source>
</evidence>
<sequence>MAARWISRGPYICGMDRHIQLTADGSHTIAVPGMGVTYHSTRGALQESLHVFIAAGLRPLLGRHPVLRIFEAGLGTGLNALLTLQEAGPQAVYYEAVEPYPLSAAEAQALNYNEMLNNSPSAGSLQALHAAPWEQPVALSPGFTLCKRQSSLQQYLAQSLPPPFHLVYFDAFDPVAQPELWSQEVFEQLFARLDTGGVLVTYCSKGAVRRAMQAAGFKVEKLPGPPGKREIIRAGKEV</sequence>
<dbReference type="InterPro" id="IPR008471">
    <property type="entry name" value="MnmC-like_methylTransf"/>
</dbReference>
<organism evidence="2 3">
    <name type="scientific">Chitinophaga japonensis</name>
    <name type="common">Flexibacter japonensis</name>
    <dbReference type="NCBI Taxonomy" id="104662"/>
    <lineage>
        <taxon>Bacteria</taxon>
        <taxon>Pseudomonadati</taxon>
        <taxon>Bacteroidota</taxon>
        <taxon>Chitinophagia</taxon>
        <taxon>Chitinophagales</taxon>
        <taxon>Chitinophagaceae</taxon>
        <taxon>Chitinophaga</taxon>
    </lineage>
</organism>
<dbReference type="EMBL" id="VLLG01000003">
    <property type="protein sequence ID" value="TWI89046.1"/>
    <property type="molecule type" value="Genomic_DNA"/>
</dbReference>
<keyword evidence="2" id="KW-0808">Transferase</keyword>
<keyword evidence="2" id="KW-0489">Methyltransferase</keyword>
<dbReference type="GO" id="GO:0032259">
    <property type="term" value="P:methylation"/>
    <property type="evidence" value="ECO:0007669"/>
    <property type="project" value="UniProtKB-KW"/>
</dbReference>
<dbReference type="Proteomes" id="UP000316778">
    <property type="component" value="Unassembled WGS sequence"/>
</dbReference>
<evidence type="ECO:0000259" key="1">
    <source>
        <dbReference type="Pfam" id="PF05430"/>
    </source>
</evidence>
<proteinExistence type="predicted"/>
<protein>
    <submittedName>
        <fullName evidence="2">tRNA U34 5-methylaminomethyl-2-thiouridine-forming methyltransferase MnmC</fullName>
    </submittedName>
</protein>
<reference evidence="2 3" key="1">
    <citation type="journal article" date="2013" name="Stand. Genomic Sci.">
        <title>Genomic Encyclopedia of Type Strains, Phase I: The one thousand microbial genomes (KMG-I) project.</title>
        <authorList>
            <person name="Kyrpides N.C."/>
            <person name="Woyke T."/>
            <person name="Eisen J.A."/>
            <person name="Garrity G."/>
            <person name="Lilburn T.G."/>
            <person name="Beck B.J."/>
            <person name="Whitman W.B."/>
            <person name="Hugenholtz P."/>
            <person name="Klenk H.P."/>
        </authorList>
    </citation>
    <scope>NUCLEOTIDE SEQUENCE [LARGE SCALE GENOMIC DNA]</scope>
    <source>
        <strain evidence="2 3">DSM 13484</strain>
    </source>
</reference>
<dbReference type="GO" id="GO:0016645">
    <property type="term" value="F:oxidoreductase activity, acting on the CH-NH group of donors"/>
    <property type="evidence" value="ECO:0007669"/>
    <property type="project" value="InterPro"/>
</dbReference>
<comment type="caution">
    <text evidence="2">The sequence shown here is derived from an EMBL/GenBank/DDBJ whole genome shotgun (WGS) entry which is preliminary data.</text>
</comment>
<dbReference type="GO" id="GO:0004808">
    <property type="term" value="F:tRNA (5-methylaminomethyl-2-thiouridylate)(34)-methyltransferase activity"/>
    <property type="evidence" value="ECO:0007669"/>
    <property type="project" value="InterPro"/>
</dbReference>
<dbReference type="InterPro" id="IPR029063">
    <property type="entry name" value="SAM-dependent_MTases_sf"/>
</dbReference>
<dbReference type="InterPro" id="IPR047785">
    <property type="entry name" value="tRNA_MNMC2"/>
</dbReference>